<dbReference type="NCBIfam" id="TIGR01549">
    <property type="entry name" value="HAD-SF-IA-v1"/>
    <property type="match status" value="1"/>
</dbReference>
<evidence type="ECO:0000313" key="1">
    <source>
        <dbReference type="EMBL" id="KAL3229803.1"/>
    </source>
</evidence>
<gene>
    <name evidence="1" type="ORF">RNJ44_01939</name>
</gene>
<dbReference type="InterPro" id="IPR036412">
    <property type="entry name" value="HAD-like_sf"/>
</dbReference>
<dbReference type="EMBL" id="JBEVYD010000011">
    <property type="protein sequence ID" value="KAL3229803.1"/>
    <property type="molecule type" value="Genomic_DNA"/>
</dbReference>
<dbReference type="Gene3D" id="3.40.50.1000">
    <property type="entry name" value="HAD superfamily/HAD-like"/>
    <property type="match status" value="1"/>
</dbReference>
<dbReference type="CDD" id="cd07505">
    <property type="entry name" value="HAD_BPGM-like"/>
    <property type="match status" value="1"/>
</dbReference>
<dbReference type="PANTHER" id="PTHR43885">
    <property type="entry name" value="HALOACID DEHALOGENASE-LIKE HYDROLASE"/>
    <property type="match status" value="1"/>
</dbReference>
<dbReference type="SFLD" id="SFLDG01129">
    <property type="entry name" value="C1.5:_HAD__Beta-PGM__Phosphata"/>
    <property type="match status" value="1"/>
</dbReference>
<dbReference type="Gene3D" id="1.10.260.80">
    <property type="match status" value="1"/>
</dbReference>
<reference evidence="1 2" key="1">
    <citation type="submission" date="2024-05" db="EMBL/GenBank/DDBJ databases">
        <title>Long read based assembly of the Candida bracarensis genome reveals expanded adhesin content.</title>
        <authorList>
            <person name="Marcet-Houben M."/>
            <person name="Ksiezopolska E."/>
            <person name="Gabaldon T."/>
        </authorList>
    </citation>
    <scope>NUCLEOTIDE SEQUENCE [LARGE SCALE GENOMIC DNA]</scope>
    <source>
        <strain evidence="1 2">CBM6</strain>
    </source>
</reference>
<dbReference type="InterPro" id="IPR023214">
    <property type="entry name" value="HAD_sf"/>
</dbReference>
<keyword evidence="1" id="KW-0378">Hydrolase</keyword>
<comment type="caution">
    <text evidence="1">The sequence shown here is derived from an EMBL/GenBank/DDBJ whole genome shotgun (WGS) entry which is preliminary data.</text>
</comment>
<dbReference type="PANTHER" id="PTHR43885:SF1">
    <property type="entry name" value="SUPERFAMILY HYDROLASE, PUTATIVE (AFU_ORTHOLOGUE AFUA_4G13290)-RELATED"/>
    <property type="match status" value="1"/>
</dbReference>
<sequence>MLVTILRKKKLVHGNKKHIEKVHIFFQVYNFICSNSNMGYTVLRKFALRRINAVIFDMDGTLCLPQPWMFPAMREAIGLRDTSKDILEFIDEMEDPQSQIDAENGLKMVEKKAMDDMVPQPGLTEIMGYLTKSKISKNICTRNVGGPVEYLINKFIPEDYSKFDHIVTRDFRPAKPFPDPLLHIAQQVETEPESVIMVGDSFDDMKSGRSAGCLTVLLKGTANDKVVANHKDLIDFIINDLRELIEIIEEINAQT</sequence>
<dbReference type="Pfam" id="PF00702">
    <property type="entry name" value="Hydrolase"/>
    <property type="match status" value="1"/>
</dbReference>
<dbReference type="GO" id="GO:0016787">
    <property type="term" value="F:hydrolase activity"/>
    <property type="evidence" value="ECO:0007669"/>
    <property type="project" value="UniProtKB-KW"/>
</dbReference>
<organism evidence="1 2">
    <name type="scientific">Nakaseomyces bracarensis</name>
    <dbReference type="NCBI Taxonomy" id="273131"/>
    <lineage>
        <taxon>Eukaryota</taxon>
        <taxon>Fungi</taxon>
        <taxon>Dikarya</taxon>
        <taxon>Ascomycota</taxon>
        <taxon>Saccharomycotina</taxon>
        <taxon>Saccharomycetes</taxon>
        <taxon>Saccharomycetales</taxon>
        <taxon>Saccharomycetaceae</taxon>
        <taxon>Nakaseomyces</taxon>
    </lineage>
</organism>
<accession>A0ABR4NPA2</accession>
<proteinExistence type="predicted"/>
<name>A0ABR4NPA2_9SACH</name>
<dbReference type="SUPFAM" id="SSF56784">
    <property type="entry name" value="HAD-like"/>
    <property type="match status" value="1"/>
</dbReference>
<dbReference type="Proteomes" id="UP001623330">
    <property type="component" value="Unassembled WGS sequence"/>
</dbReference>
<protein>
    <submittedName>
        <fullName evidence="1">Hydrolase</fullName>
    </submittedName>
</protein>
<dbReference type="SFLD" id="SFLDS00003">
    <property type="entry name" value="Haloacid_Dehalogenase"/>
    <property type="match status" value="1"/>
</dbReference>
<keyword evidence="2" id="KW-1185">Reference proteome</keyword>
<evidence type="ECO:0000313" key="2">
    <source>
        <dbReference type="Proteomes" id="UP001623330"/>
    </source>
</evidence>
<dbReference type="InterPro" id="IPR006439">
    <property type="entry name" value="HAD-SF_hydro_IA"/>
</dbReference>